<organism evidence="2 3">
    <name type="scientific">Nibricoccus aquaticus</name>
    <dbReference type="NCBI Taxonomy" id="2576891"/>
    <lineage>
        <taxon>Bacteria</taxon>
        <taxon>Pseudomonadati</taxon>
        <taxon>Verrucomicrobiota</taxon>
        <taxon>Opitutia</taxon>
        <taxon>Opitutales</taxon>
        <taxon>Opitutaceae</taxon>
        <taxon>Nibricoccus</taxon>
    </lineage>
</organism>
<evidence type="ECO:0000313" key="3">
    <source>
        <dbReference type="Proteomes" id="UP000217265"/>
    </source>
</evidence>
<name>A0A290Q8W4_9BACT</name>
<dbReference type="InterPro" id="IPR010279">
    <property type="entry name" value="YqjD/ElaB"/>
</dbReference>
<dbReference type="KEGG" id="vbh:CMV30_13405"/>
<evidence type="ECO:0000313" key="2">
    <source>
        <dbReference type="EMBL" id="ATC64883.1"/>
    </source>
</evidence>
<dbReference type="EMBL" id="CP023344">
    <property type="protein sequence ID" value="ATC64883.1"/>
    <property type="molecule type" value="Genomic_DNA"/>
</dbReference>
<protein>
    <recommendedName>
        <fullName evidence="1">DUF883 domain-containing protein</fullName>
    </recommendedName>
</protein>
<keyword evidence="3" id="KW-1185">Reference proteome</keyword>
<dbReference type="RefSeq" id="WP_096056514.1">
    <property type="nucleotide sequence ID" value="NZ_CP023344.1"/>
</dbReference>
<dbReference type="InterPro" id="IPR043605">
    <property type="entry name" value="DUF883_C"/>
</dbReference>
<evidence type="ECO:0000259" key="1">
    <source>
        <dbReference type="Pfam" id="PF19029"/>
    </source>
</evidence>
<gene>
    <name evidence="2" type="ORF">CMV30_13405</name>
</gene>
<dbReference type="PANTHER" id="PTHR35893">
    <property type="entry name" value="INNER MEMBRANE PROTEIN-RELATED"/>
    <property type="match status" value="1"/>
</dbReference>
<accession>A0A290Q8W4</accession>
<dbReference type="GO" id="GO:0043022">
    <property type="term" value="F:ribosome binding"/>
    <property type="evidence" value="ECO:0007669"/>
    <property type="project" value="InterPro"/>
</dbReference>
<proteinExistence type="predicted"/>
<feature type="domain" description="DUF883" evidence="1">
    <location>
        <begin position="77"/>
        <end position="106"/>
    </location>
</feature>
<dbReference type="PANTHER" id="PTHR35893:SF3">
    <property type="entry name" value="INNER MEMBRANE PROTEIN"/>
    <property type="match status" value="1"/>
</dbReference>
<sequence length="106" mass="11331">METHFPNLDENYHSVRKRLMADLGVVAMDAEALLQATADNVTAEARVARTHLAAALEKAKTTYAEFEAHSIAVAKKTDAAIRANPYKSTGIAVGVGVVLGILLARK</sequence>
<dbReference type="Proteomes" id="UP000217265">
    <property type="component" value="Chromosome"/>
</dbReference>
<reference evidence="2 3" key="1">
    <citation type="submission" date="2017-09" db="EMBL/GenBank/DDBJ databases">
        <title>Complete genome sequence of Verrucomicrobial strain HZ-65, isolated from freshwater.</title>
        <authorList>
            <person name="Choi A."/>
        </authorList>
    </citation>
    <scope>NUCLEOTIDE SEQUENCE [LARGE SCALE GENOMIC DNA]</scope>
    <source>
        <strain evidence="2 3">HZ-65</strain>
    </source>
</reference>
<dbReference type="Pfam" id="PF19029">
    <property type="entry name" value="DUF883_C"/>
    <property type="match status" value="1"/>
</dbReference>
<dbReference type="AlphaFoldDB" id="A0A290Q8W4"/>